<evidence type="ECO:0000313" key="2">
    <source>
        <dbReference type="EnsemblPlants" id="TuG1812G0700002013.01.T01.cds252793"/>
    </source>
</evidence>
<organism evidence="2 3">
    <name type="scientific">Triticum urartu</name>
    <name type="common">Red wild einkorn</name>
    <name type="synonym">Crithodium urartu</name>
    <dbReference type="NCBI Taxonomy" id="4572"/>
    <lineage>
        <taxon>Eukaryota</taxon>
        <taxon>Viridiplantae</taxon>
        <taxon>Streptophyta</taxon>
        <taxon>Embryophyta</taxon>
        <taxon>Tracheophyta</taxon>
        <taxon>Spermatophyta</taxon>
        <taxon>Magnoliopsida</taxon>
        <taxon>Liliopsida</taxon>
        <taxon>Poales</taxon>
        <taxon>Poaceae</taxon>
        <taxon>BOP clade</taxon>
        <taxon>Pooideae</taxon>
        <taxon>Triticodae</taxon>
        <taxon>Triticeae</taxon>
        <taxon>Triticinae</taxon>
        <taxon>Triticum</taxon>
    </lineage>
</organism>
<reference evidence="2" key="2">
    <citation type="submission" date="2018-03" db="EMBL/GenBank/DDBJ databases">
        <title>The Triticum urartu genome reveals the dynamic nature of wheat genome evolution.</title>
        <authorList>
            <person name="Ling H."/>
            <person name="Ma B."/>
            <person name="Shi X."/>
            <person name="Liu H."/>
            <person name="Dong L."/>
            <person name="Sun H."/>
            <person name="Cao Y."/>
            <person name="Gao Q."/>
            <person name="Zheng S."/>
            <person name="Li Y."/>
            <person name="Yu Y."/>
            <person name="Du H."/>
            <person name="Qi M."/>
            <person name="Li Y."/>
            <person name="Yu H."/>
            <person name="Cui Y."/>
            <person name="Wang N."/>
            <person name="Chen C."/>
            <person name="Wu H."/>
            <person name="Zhao Y."/>
            <person name="Zhang J."/>
            <person name="Li Y."/>
            <person name="Zhou W."/>
            <person name="Zhang B."/>
            <person name="Hu W."/>
            <person name="Eijk M."/>
            <person name="Tang J."/>
            <person name="Witsenboer H."/>
            <person name="Zhao S."/>
            <person name="Li Z."/>
            <person name="Zhang A."/>
            <person name="Wang D."/>
            <person name="Liang C."/>
        </authorList>
    </citation>
    <scope>NUCLEOTIDE SEQUENCE [LARGE SCALE GENOMIC DNA]</scope>
    <source>
        <strain evidence="2">cv. G1812</strain>
    </source>
</reference>
<dbReference type="Gramene" id="TuG1812G0700002013.01.T01">
    <property type="protein sequence ID" value="TuG1812G0700002013.01.T01.cds252793"/>
    <property type="gene ID" value="TuG1812G0700002013.01"/>
</dbReference>
<reference evidence="2" key="3">
    <citation type="submission" date="2022-06" db="UniProtKB">
        <authorList>
            <consortium name="EnsemblPlants"/>
        </authorList>
    </citation>
    <scope>IDENTIFICATION</scope>
</reference>
<dbReference type="AlphaFoldDB" id="A0A8R7V2L4"/>
<reference evidence="3" key="1">
    <citation type="journal article" date="2013" name="Nature">
        <title>Draft genome of the wheat A-genome progenitor Triticum urartu.</title>
        <authorList>
            <person name="Ling H.Q."/>
            <person name="Zhao S."/>
            <person name="Liu D."/>
            <person name="Wang J."/>
            <person name="Sun H."/>
            <person name="Zhang C."/>
            <person name="Fan H."/>
            <person name="Li D."/>
            <person name="Dong L."/>
            <person name="Tao Y."/>
            <person name="Gao C."/>
            <person name="Wu H."/>
            <person name="Li Y."/>
            <person name="Cui Y."/>
            <person name="Guo X."/>
            <person name="Zheng S."/>
            <person name="Wang B."/>
            <person name="Yu K."/>
            <person name="Liang Q."/>
            <person name="Yang W."/>
            <person name="Lou X."/>
            <person name="Chen J."/>
            <person name="Feng M."/>
            <person name="Jian J."/>
            <person name="Zhang X."/>
            <person name="Luo G."/>
            <person name="Jiang Y."/>
            <person name="Liu J."/>
            <person name="Wang Z."/>
            <person name="Sha Y."/>
            <person name="Zhang B."/>
            <person name="Wu H."/>
            <person name="Tang D."/>
            <person name="Shen Q."/>
            <person name="Xue P."/>
            <person name="Zou S."/>
            <person name="Wang X."/>
            <person name="Liu X."/>
            <person name="Wang F."/>
            <person name="Yang Y."/>
            <person name="An X."/>
            <person name="Dong Z."/>
            <person name="Zhang K."/>
            <person name="Zhang X."/>
            <person name="Luo M.C."/>
            <person name="Dvorak J."/>
            <person name="Tong Y."/>
            <person name="Wang J."/>
            <person name="Yang H."/>
            <person name="Li Z."/>
            <person name="Wang D."/>
            <person name="Zhang A."/>
            <person name="Wang J."/>
        </authorList>
    </citation>
    <scope>NUCLEOTIDE SEQUENCE</scope>
    <source>
        <strain evidence="3">cv. G1812</strain>
    </source>
</reference>
<feature type="compositionally biased region" description="Low complexity" evidence="1">
    <location>
        <begin position="12"/>
        <end position="21"/>
    </location>
</feature>
<evidence type="ECO:0000256" key="1">
    <source>
        <dbReference type="SAM" id="MobiDB-lite"/>
    </source>
</evidence>
<dbReference type="Proteomes" id="UP000015106">
    <property type="component" value="Chromosome 7"/>
</dbReference>
<accession>A0A8R7V2L4</accession>
<sequence length="119" mass="12639">MPPYIMLWSTASMSSAAGSSTRPRSNANRLRDSRTEFTRFPAPNSADASPVSWLSARSTLPNSAPAKAAGSGPARRLPTTERSCTVAVGGMGPSSRLPSRRRKVRSGRARGPRNAGMRP</sequence>
<proteinExistence type="predicted"/>
<feature type="compositionally biased region" description="Low complexity" evidence="1">
    <location>
        <begin position="63"/>
        <end position="76"/>
    </location>
</feature>
<feature type="region of interest" description="Disordered" evidence="1">
    <location>
        <begin position="12"/>
        <end position="119"/>
    </location>
</feature>
<keyword evidence="3" id="KW-1185">Reference proteome</keyword>
<dbReference type="EnsemblPlants" id="TuG1812G0700002013.01.T01">
    <property type="protein sequence ID" value="TuG1812G0700002013.01.T01.cds252793"/>
    <property type="gene ID" value="TuG1812G0700002013.01"/>
</dbReference>
<gene>
    <name evidence="2" type="primary">LOC125520661</name>
</gene>
<name>A0A8R7V2L4_TRIUA</name>
<evidence type="ECO:0000313" key="3">
    <source>
        <dbReference type="Proteomes" id="UP000015106"/>
    </source>
</evidence>
<protein>
    <submittedName>
        <fullName evidence="2">Uncharacterized protein</fullName>
    </submittedName>
</protein>
<feature type="compositionally biased region" description="Basic residues" evidence="1">
    <location>
        <begin position="98"/>
        <end position="111"/>
    </location>
</feature>